<keyword evidence="18" id="KW-1185">Reference proteome</keyword>
<reference evidence="18" key="1">
    <citation type="submission" date="2010-02" db="EMBL/GenBank/DDBJ databases">
        <title>Complete sequence of Desulfurivibrio alkaliphilus AHT2.</title>
        <authorList>
            <consortium name="US DOE Joint Genome Institute"/>
            <person name="Pitluck S."/>
            <person name="Chertkov O."/>
            <person name="Detter J.C."/>
            <person name="Han C."/>
            <person name="Tapia R."/>
            <person name="Larimer F."/>
            <person name="Land M."/>
            <person name="Hauser L."/>
            <person name="Kyrpides N."/>
            <person name="Mikhailova N."/>
            <person name="Sorokin D.Y."/>
            <person name="Muyzer G."/>
            <person name="Woyke T."/>
        </authorList>
    </citation>
    <scope>NUCLEOTIDE SEQUENCE [LARGE SCALE GENOMIC DNA]</scope>
    <source>
        <strain evidence="18">DSM 19089 / UNIQEM U267 / AHT2</strain>
    </source>
</reference>
<evidence type="ECO:0000259" key="14">
    <source>
        <dbReference type="PROSITE" id="PS50109"/>
    </source>
</evidence>
<evidence type="ECO:0000256" key="9">
    <source>
        <dbReference type="ARBA" id="ARBA00022777"/>
    </source>
</evidence>
<dbReference type="eggNOG" id="COG3852">
    <property type="taxonomic scope" value="Bacteria"/>
</dbReference>
<evidence type="ECO:0000313" key="17">
    <source>
        <dbReference type="EMBL" id="ADH85317.1"/>
    </source>
</evidence>
<dbReference type="PROSITE" id="PS50109">
    <property type="entry name" value="HIS_KIN"/>
    <property type="match status" value="1"/>
</dbReference>
<dbReference type="CDD" id="cd00082">
    <property type="entry name" value="HisKA"/>
    <property type="match status" value="1"/>
</dbReference>
<feature type="domain" description="PAC" evidence="16">
    <location>
        <begin position="323"/>
        <end position="379"/>
    </location>
</feature>
<dbReference type="Pfam" id="PF02518">
    <property type="entry name" value="HATPase_c"/>
    <property type="match status" value="1"/>
</dbReference>
<organism evidence="17 18">
    <name type="scientific">Desulfurivibrio alkaliphilus (strain DSM 19089 / UNIQEM U267 / AHT2)</name>
    <dbReference type="NCBI Taxonomy" id="589865"/>
    <lineage>
        <taxon>Bacteria</taxon>
        <taxon>Pseudomonadati</taxon>
        <taxon>Thermodesulfobacteriota</taxon>
        <taxon>Desulfobulbia</taxon>
        <taxon>Desulfobulbales</taxon>
        <taxon>Desulfobulbaceae</taxon>
        <taxon>Desulfurivibrio</taxon>
    </lineage>
</organism>
<dbReference type="NCBIfam" id="TIGR00229">
    <property type="entry name" value="sensory_box"/>
    <property type="match status" value="1"/>
</dbReference>
<feature type="transmembrane region" description="Helical" evidence="13">
    <location>
        <begin position="12"/>
        <end position="33"/>
    </location>
</feature>
<keyword evidence="13" id="KW-0472">Membrane</keyword>
<dbReference type="PROSITE" id="PS50113">
    <property type="entry name" value="PAC"/>
    <property type="match status" value="1"/>
</dbReference>
<keyword evidence="4" id="KW-1003">Cell membrane</keyword>
<evidence type="ECO:0000256" key="11">
    <source>
        <dbReference type="ARBA" id="ARBA00022989"/>
    </source>
</evidence>
<evidence type="ECO:0000256" key="5">
    <source>
        <dbReference type="ARBA" id="ARBA00022553"/>
    </source>
</evidence>
<dbReference type="InParanoid" id="D6Z162"/>
<keyword evidence="9 17" id="KW-0418">Kinase</keyword>
<keyword evidence="8" id="KW-0547">Nucleotide-binding</keyword>
<gene>
    <name evidence="17" type="ordered locus">DaAHT2_0611</name>
</gene>
<evidence type="ECO:0000256" key="8">
    <source>
        <dbReference type="ARBA" id="ARBA00022741"/>
    </source>
</evidence>
<dbReference type="GO" id="GO:0005524">
    <property type="term" value="F:ATP binding"/>
    <property type="evidence" value="ECO:0007669"/>
    <property type="project" value="UniProtKB-KW"/>
</dbReference>
<dbReference type="InterPro" id="IPR036097">
    <property type="entry name" value="HisK_dim/P_sf"/>
</dbReference>
<dbReference type="HOGENOM" id="CLU_000445_89_29_7"/>
<dbReference type="SUPFAM" id="SSF55785">
    <property type="entry name" value="PYP-like sensor domain (PAS domain)"/>
    <property type="match status" value="1"/>
</dbReference>
<evidence type="ECO:0000256" key="10">
    <source>
        <dbReference type="ARBA" id="ARBA00022840"/>
    </source>
</evidence>
<evidence type="ECO:0000313" key="18">
    <source>
        <dbReference type="Proteomes" id="UP000001508"/>
    </source>
</evidence>
<evidence type="ECO:0000256" key="13">
    <source>
        <dbReference type="SAM" id="Phobius"/>
    </source>
</evidence>
<dbReference type="GO" id="GO:0000155">
    <property type="term" value="F:phosphorelay sensor kinase activity"/>
    <property type="evidence" value="ECO:0007669"/>
    <property type="project" value="InterPro"/>
</dbReference>
<dbReference type="Pfam" id="PF00512">
    <property type="entry name" value="HisKA"/>
    <property type="match status" value="1"/>
</dbReference>
<dbReference type="EMBL" id="CP001940">
    <property type="protein sequence ID" value="ADH85317.1"/>
    <property type="molecule type" value="Genomic_DNA"/>
</dbReference>
<dbReference type="RefSeq" id="WP_013162848.1">
    <property type="nucleotide sequence ID" value="NC_014216.1"/>
</dbReference>
<dbReference type="STRING" id="589865.DaAHT2_0611"/>
<proteinExistence type="predicted"/>
<dbReference type="OrthoDB" id="9773941at2"/>
<dbReference type="InterPro" id="IPR029151">
    <property type="entry name" value="Sensor-like_sf"/>
</dbReference>
<dbReference type="Proteomes" id="UP000001508">
    <property type="component" value="Chromosome"/>
</dbReference>
<dbReference type="SMART" id="SM00091">
    <property type="entry name" value="PAS"/>
    <property type="match status" value="1"/>
</dbReference>
<dbReference type="SUPFAM" id="SSF103190">
    <property type="entry name" value="Sensory domain-like"/>
    <property type="match status" value="1"/>
</dbReference>
<feature type="transmembrane region" description="Helical" evidence="13">
    <location>
        <begin position="220"/>
        <end position="241"/>
    </location>
</feature>
<feature type="domain" description="PAS" evidence="15">
    <location>
        <begin position="261"/>
        <end position="322"/>
    </location>
</feature>
<dbReference type="InterPro" id="IPR035965">
    <property type="entry name" value="PAS-like_dom_sf"/>
</dbReference>
<dbReference type="Gene3D" id="3.30.450.20">
    <property type="entry name" value="PAS domain"/>
    <property type="match status" value="1"/>
</dbReference>
<dbReference type="KEGG" id="dak:DaAHT2_0611"/>
<evidence type="ECO:0000259" key="15">
    <source>
        <dbReference type="PROSITE" id="PS50112"/>
    </source>
</evidence>
<keyword evidence="11 13" id="KW-1133">Transmembrane helix</keyword>
<dbReference type="Pfam" id="PF08448">
    <property type="entry name" value="PAS_4"/>
    <property type="match status" value="1"/>
</dbReference>
<dbReference type="InterPro" id="IPR000014">
    <property type="entry name" value="PAS"/>
</dbReference>
<evidence type="ECO:0000256" key="4">
    <source>
        <dbReference type="ARBA" id="ARBA00022475"/>
    </source>
</evidence>
<dbReference type="InterPro" id="IPR005467">
    <property type="entry name" value="His_kinase_dom"/>
</dbReference>
<comment type="subcellular location">
    <subcellularLocation>
        <location evidence="2">Cell membrane</location>
        <topology evidence="2">Multi-pass membrane protein</topology>
    </subcellularLocation>
</comment>
<dbReference type="FunCoup" id="D6Z162">
    <property type="interactions" value="145"/>
</dbReference>
<evidence type="ECO:0000256" key="3">
    <source>
        <dbReference type="ARBA" id="ARBA00012438"/>
    </source>
</evidence>
<accession>D6Z162</accession>
<sequence length="601" mass="65391">MEKLPGKKIVFASPWILITAVGLLLAIVLVFAVNNLQREQRLAEENLLRQGQGIIRMLEAGTRAANMRMGGRDTAHLQQLIEQAAAEPEIVYIALVNRQGTVVLHSDADRLENALPSSLPPVAETDSPPALFQRVHHEPQLDARIFEVGAFFTPFTGRGGRHGHERMEHRPRMRYPGSDPVVNEGSGELWQAAAAGELLILVGLDMSEAEKVISQNRRHIFFISLALLLVGIGGWLALLGAQGYRTAAGTLNYIQAFTGLLISRLPLGVIAVDRQGRIETCNEVAAEMCAVSPAEVIGRAATRALPELIASQLRQPQSEEEVIDREIHLAGAPAHGDDVRLTVMLSAVPIRDRAQQIVGRVVLLHDVTKLQAMEKEVQRHERLVALGKMAAGVAHEIRNPLSSIKGLATLLASRAGQNPPESETARLLVGEVERVNRSISELLDFARPQPLNRRPVDLPTLLGNSLQLVAADAQSLGVELKLQPPATEFPPVPVDADRLTQVLLNLYLNSLQAMPTGGRLEANLEYRPEQQVVRIKVSDTGQGIAPEILPRITDPYFTTKPEGSGLGLALVQKIIDDHGGKMEFTSQPDQGTTVTITLPIS</sequence>
<dbReference type="Gene3D" id="3.30.565.10">
    <property type="entry name" value="Histidine kinase-like ATPase, C-terminal domain"/>
    <property type="match status" value="1"/>
</dbReference>
<dbReference type="InterPro" id="IPR000700">
    <property type="entry name" value="PAS-assoc_C"/>
</dbReference>
<dbReference type="InterPro" id="IPR003661">
    <property type="entry name" value="HisK_dim/P_dom"/>
</dbReference>
<dbReference type="PRINTS" id="PR00344">
    <property type="entry name" value="BCTRLSENSOR"/>
</dbReference>
<dbReference type="Gene3D" id="1.10.287.130">
    <property type="match status" value="1"/>
</dbReference>
<dbReference type="PROSITE" id="PS50112">
    <property type="entry name" value="PAS"/>
    <property type="match status" value="1"/>
</dbReference>
<dbReference type="InterPro" id="IPR013656">
    <property type="entry name" value="PAS_4"/>
</dbReference>
<comment type="catalytic activity">
    <reaction evidence="1">
        <text>ATP + protein L-histidine = ADP + protein N-phospho-L-histidine.</text>
        <dbReference type="EC" id="2.7.13.3"/>
    </reaction>
</comment>
<dbReference type="InterPro" id="IPR036890">
    <property type="entry name" value="HATPase_C_sf"/>
</dbReference>
<dbReference type="SMART" id="SM00388">
    <property type="entry name" value="HisKA"/>
    <property type="match status" value="1"/>
</dbReference>
<evidence type="ECO:0000256" key="6">
    <source>
        <dbReference type="ARBA" id="ARBA00022679"/>
    </source>
</evidence>
<dbReference type="SMART" id="SM00387">
    <property type="entry name" value="HATPase_c"/>
    <property type="match status" value="1"/>
</dbReference>
<evidence type="ECO:0000256" key="2">
    <source>
        <dbReference type="ARBA" id="ARBA00004651"/>
    </source>
</evidence>
<evidence type="ECO:0000256" key="7">
    <source>
        <dbReference type="ARBA" id="ARBA00022692"/>
    </source>
</evidence>
<dbReference type="PANTHER" id="PTHR43065:SF10">
    <property type="entry name" value="PEROXIDE STRESS-ACTIVATED HISTIDINE KINASE MAK3"/>
    <property type="match status" value="1"/>
</dbReference>
<dbReference type="CDD" id="cd00130">
    <property type="entry name" value="PAS"/>
    <property type="match status" value="1"/>
</dbReference>
<evidence type="ECO:0000256" key="12">
    <source>
        <dbReference type="ARBA" id="ARBA00023012"/>
    </source>
</evidence>
<evidence type="ECO:0000256" key="1">
    <source>
        <dbReference type="ARBA" id="ARBA00000085"/>
    </source>
</evidence>
<keyword evidence="12" id="KW-0902">Two-component regulatory system</keyword>
<keyword evidence="5" id="KW-0597">Phosphoprotein</keyword>
<protein>
    <recommendedName>
        <fullName evidence="3">histidine kinase</fullName>
        <ecNumber evidence="3">2.7.13.3</ecNumber>
    </recommendedName>
</protein>
<dbReference type="AlphaFoldDB" id="D6Z162"/>
<name>D6Z162_DESAT</name>
<keyword evidence="7 13" id="KW-0812">Transmembrane</keyword>
<dbReference type="EC" id="2.7.13.3" evidence="3"/>
<dbReference type="SUPFAM" id="SSF47384">
    <property type="entry name" value="Homodimeric domain of signal transducing histidine kinase"/>
    <property type="match status" value="1"/>
</dbReference>
<dbReference type="PANTHER" id="PTHR43065">
    <property type="entry name" value="SENSOR HISTIDINE KINASE"/>
    <property type="match status" value="1"/>
</dbReference>
<dbReference type="SUPFAM" id="SSF55874">
    <property type="entry name" value="ATPase domain of HSP90 chaperone/DNA topoisomerase II/histidine kinase"/>
    <property type="match status" value="1"/>
</dbReference>
<evidence type="ECO:0000259" key="16">
    <source>
        <dbReference type="PROSITE" id="PS50113"/>
    </source>
</evidence>
<dbReference type="GO" id="GO:0005886">
    <property type="term" value="C:plasma membrane"/>
    <property type="evidence" value="ECO:0007669"/>
    <property type="project" value="UniProtKB-SubCell"/>
</dbReference>
<dbReference type="InterPro" id="IPR003594">
    <property type="entry name" value="HATPase_dom"/>
</dbReference>
<feature type="domain" description="Histidine kinase" evidence="14">
    <location>
        <begin position="392"/>
        <end position="601"/>
    </location>
</feature>
<keyword evidence="10" id="KW-0067">ATP-binding</keyword>
<keyword evidence="6" id="KW-0808">Transferase</keyword>
<dbReference type="InterPro" id="IPR004358">
    <property type="entry name" value="Sig_transdc_His_kin-like_C"/>
</dbReference>